<dbReference type="AlphaFoldDB" id="A0A087GBJ8"/>
<evidence type="ECO:0000256" key="1">
    <source>
        <dbReference type="SAM" id="MobiDB-lite"/>
    </source>
</evidence>
<evidence type="ECO:0000313" key="2">
    <source>
        <dbReference type="EMBL" id="KFK27250.1"/>
    </source>
</evidence>
<feature type="region of interest" description="Disordered" evidence="1">
    <location>
        <begin position="15"/>
        <end position="62"/>
    </location>
</feature>
<dbReference type="OrthoDB" id="10629509at2759"/>
<accession>A0A087GBJ8</accession>
<dbReference type="Proteomes" id="UP000029120">
    <property type="component" value="Chromosome 8"/>
</dbReference>
<name>A0A087GBJ8_ARAAL</name>
<evidence type="ECO:0000313" key="3">
    <source>
        <dbReference type="Proteomes" id="UP000029120"/>
    </source>
</evidence>
<proteinExistence type="predicted"/>
<feature type="compositionally biased region" description="Acidic residues" evidence="1">
    <location>
        <begin position="35"/>
        <end position="58"/>
    </location>
</feature>
<dbReference type="EMBL" id="CM002876">
    <property type="protein sequence ID" value="KFK27250.1"/>
    <property type="molecule type" value="Genomic_DNA"/>
</dbReference>
<dbReference type="Gramene" id="KFK27250">
    <property type="protein sequence ID" value="KFK27250"/>
    <property type="gene ID" value="AALP_AA8G357500"/>
</dbReference>
<keyword evidence="3" id="KW-1185">Reference proteome</keyword>
<sequence>MLGLLRPEVINLFESKEMSDDMGGLNLETTWGTDEREESMETEREEDHEEDPEEEPMDGNEKVKPVLGSKAIQLPTAEPKSPVYIEISSDSAMSLELKDSPVPVESRIPMPPGPIRDFPLISANKSQPALGSIFDDSPGLADYWRDYTGDMHQFEAYKSWWNLNIPQAENP</sequence>
<organism evidence="2 3">
    <name type="scientific">Arabis alpina</name>
    <name type="common">Alpine rock-cress</name>
    <dbReference type="NCBI Taxonomy" id="50452"/>
    <lineage>
        <taxon>Eukaryota</taxon>
        <taxon>Viridiplantae</taxon>
        <taxon>Streptophyta</taxon>
        <taxon>Embryophyta</taxon>
        <taxon>Tracheophyta</taxon>
        <taxon>Spermatophyta</taxon>
        <taxon>Magnoliopsida</taxon>
        <taxon>eudicotyledons</taxon>
        <taxon>Gunneridae</taxon>
        <taxon>Pentapetalae</taxon>
        <taxon>rosids</taxon>
        <taxon>malvids</taxon>
        <taxon>Brassicales</taxon>
        <taxon>Brassicaceae</taxon>
        <taxon>Arabideae</taxon>
        <taxon>Arabis</taxon>
    </lineage>
</organism>
<reference evidence="3" key="1">
    <citation type="journal article" date="2015" name="Nat. Plants">
        <title>Genome expansion of Arabis alpina linked with retrotransposition and reduced symmetric DNA methylation.</title>
        <authorList>
            <person name="Willing E.M."/>
            <person name="Rawat V."/>
            <person name="Mandakova T."/>
            <person name="Maumus F."/>
            <person name="James G.V."/>
            <person name="Nordstroem K.J."/>
            <person name="Becker C."/>
            <person name="Warthmann N."/>
            <person name="Chica C."/>
            <person name="Szarzynska B."/>
            <person name="Zytnicki M."/>
            <person name="Albani M.C."/>
            <person name="Kiefer C."/>
            <person name="Bergonzi S."/>
            <person name="Castaings L."/>
            <person name="Mateos J.L."/>
            <person name="Berns M.C."/>
            <person name="Bujdoso N."/>
            <person name="Piofczyk T."/>
            <person name="de Lorenzo L."/>
            <person name="Barrero-Sicilia C."/>
            <person name="Mateos I."/>
            <person name="Piednoel M."/>
            <person name="Hagmann J."/>
            <person name="Chen-Min-Tao R."/>
            <person name="Iglesias-Fernandez R."/>
            <person name="Schuster S.C."/>
            <person name="Alonso-Blanco C."/>
            <person name="Roudier F."/>
            <person name="Carbonero P."/>
            <person name="Paz-Ares J."/>
            <person name="Davis S.J."/>
            <person name="Pecinka A."/>
            <person name="Quesneville H."/>
            <person name="Colot V."/>
            <person name="Lysak M.A."/>
            <person name="Weigel D."/>
            <person name="Coupland G."/>
            <person name="Schneeberger K."/>
        </authorList>
    </citation>
    <scope>NUCLEOTIDE SEQUENCE [LARGE SCALE GENOMIC DNA]</scope>
    <source>
        <strain evidence="3">cv. Pajares</strain>
    </source>
</reference>
<protein>
    <submittedName>
        <fullName evidence="2">Uncharacterized protein</fullName>
    </submittedName>
</protein>
<gene>
    <name evidence="2" type="ordered locus">AALP_Aa8g357500</name>
</gene>